<dbReference type="EMBL" id="CM023481">
    <property type="protein sequence ID" value="KAH6948874.1"/>
    <property type="molecule type" value="Genomic_DNA"/>
</dbReference>
<comment type="caution">
    <text evidence="1">The sequence shown here is derived from an EMBL/GenBank/DDBJ whole genome shotgun (WGS) entry which is preliminary data.</text>
</comment>
<accession>A0ACB7TS17</accession>
<sequence>MNNDESGQFSLGSDHNRVKLTFCKSSWWMNPKDHRSPAKRHLPQTAYEAIAEKFTHNFRPTDPQNYDEFVRELKHIMKQQEIPVNSRGGNKRKGWWDKEVQDALVTW</sequence>
<proteinExistence type="predicted"/>
<organism evidence="1 2">
    <name type="scientific">Hyalomma asiaticum</name>
    <name type="common">Tick</name>
    <dbReference type="NCBI Taxonomy" id="266040"/>
    <lineage>
        <taxon>Eukaryota</taxon>
        <taxon>Metazoa</taxon>
        <taxon>Ecdysozoa</taxon>
        <taxon>Arthropoda</taxon>
        <taxon>Chelicerata</taxon>
        <taxon>Arachnida</taxon>
        <taxon>Acari</taxon>
        <taxon>Parasitiformes</taxon>
        <taxon>Ixodida</taxon>
        <taxon>Ixodoidea</taxon>
        <taxon>Ixodidae</taxon>
        <taxon>Hyalomminae</taxon>
        <taxon>Hyalomma</taxon>
    </lineage>
</organism>
<keyword evidence="2" id="KW-1185">Reference proteome</keyword>
<gene>
    <name evidence="1" type="ORF">HPB50_026675</name>
</gene>
<protein>
    <submittedName>
        <fullName evidence="1">Uncharacterized protein</fullName>
    </submittedName>
</protein>
<dbReference type="Proteomes" id="UP000821845">
    <property type="component" value="Chromosome 1"/>
</dbReference>
<evidence type="ECO:0000313" key="2">
    <source>
        <dbReference type="Proteomes" id="UP000821845"/>
    </source>
</evidence>
<evidence type="ECO:0000313" key="1">
    <source>
        <dbReference type="EMBL" id="KAH6948874.1"/>
    </source>
</evidence>
<reference evidence="1" key="1">
    <citation type="submission" date="2020-05" db="EMBL/GenBank/DDBJ databases">
        <title>Large-scale comparative analyses of tick genomes elucidate their genetic diversity and vector capacities.</title>
        <authorList>
            <person name="Jia N."/>
            <person name="Wang J."/>
            <person name="Shi W."/>
            <person name="Du L."/>
            <person name="Sun Y."/>
            <person name="Zhan W."/>
            <person name="Jiang J."/>
            <person name="Wang Q."/>
            <person name="Zhang B."/>
            <person name="Ji P."/>
            <person name="Sakyi L.B."/>
            <person name="Cui X."/>
            <person name="Yuan T."/>
            <person name="Jiang B."/>
            <person name="Yang W."/>
            <person name="Lam T.T.-Y."/>
            <person name="Chang Q."/>
            <person name="Ding S."/>
            <person name="Wang X."/>
            <person name="Zhu J."/>
            <person name="Ruan X."/>
            <person name="Zhao L."/>
            <person name="Wei J."/>
            <person name="Que T."/>
            <person name="Du C."/>
            <person name="Cheng J."/>
            <person name="Dai P."/>
            <person name="Han X."/>
            <person name="Huang E."/>
            <person name="Gao Y."/>
            <person name="Liu J."/>
            <person name="Shao H."/>
            <person name="Ye R."/>
            <person name="Li L."/>
            <person name="Wei W."/>
            <person name="Wang X."/>
            <person name="Wang C."/>
            <person name="Yang T."/>
            <person name="Huo Q."/>
            <person name="Li W."/>
            <person name="Guo W."/>
            <person name="Chen H."/>
            <person name="Zhou L."/>
            <person name="Ni X."/>
            <person name="Tian J."/>
            <person name="Zhou Y."/>
            <person name="Sheng Y."/>
            <person name="Liu T."/>
            <person name="Pan Y."/>
            <person name="Xia L."/>
            <person name="Li J."/>
            <person name="Zhao F."/>
            <person name="Cao W."/>
        </authorList>
    </citation>
    <scope>NUCLEOTIDE SEQUENCE</scope>
    <source>
        <strain evidence="1">Hyas-2018</strain>
    </source>
</reference>
<name>A0ACB7TS17_HYAAI</name>